<name>A0ABP7N6E4_9MICO</name>
<keyword evidence="4" id="KW-1185">Reference proteome</keyword>
<organism evidence="3 4">
    <name type="scientific">Microbacterium soli</name>
    <dbReference type="NCBI Taxonomy" id="446075"/>
    <lineage>
        <taxon>Bacteria</taxon>
        <taxon>Bacillati</taxon>
        <taxon>Actinomycetota</taxon>
        <taxon>Actinomycetes</taxon>
        <taxon>Micrococcales</taxon>
        <taxon>Microbacteriaceae</taxon>
        <taxon>Microbacterium</taxon>
    </lineage>
</organism>
<evidence type="ECO:0000313" key="3">
    <source>
        <dbReference type="EMBL" id="GAA3938339.1"/>
    </source>
</evidence>
<dbReference type="Proteomes" id="UP001501591">
    <property type="component" value="Unassembled WGS sequence"/>
</dbReference>
<evidence type="ECO:0000256" key="1">
    <source>
        <dbReference type="ARBA" id="ARBA00023239"/>
    </source>
</evidence>
<dbReference type="SUPFAM" id="SSF51556">
    <property type="entry name" value="Metallo-dependent hydrolases"/>
    <property type="match status" value="1"/>
</dbReference>
<accession>A0ABP7N6E4</accession>
<evidence type="ECO:0000259" key="2">
    <source>
        <dbReference type="Pfam" id="PF04909"/>
    </source>
</evidence>
<sequence length="270" mass="29096">MIIDAHTHVWPDRIADRALSGNPVPGLSARGDGTVGGLELSMRGSDVDVSCCLGIANEARHVDRVNEFVAGLASPTRLGFGTVHVDLTVDENMASLERHGITAVKLHPLFQRFALDDRRLWDILDAFGEDIAVITHVGAGGDAFTDSLSSPSMIADIAKQFPRLRLIACHFGGYRILDHAEEMLAGADIVLETSWPPALSTLRPERVRALIRKHGASRIVFGSDWPMADPAAEIATIRSLGLTDEETELVLGGTMARMLRLPGRQPAPSG</sequence>
<protein>
    <submittedName>
        <fullName evidence="3">Amidohydrolase family protein</fullName>
    </submittedName>
</protein>
<dbReference type="PANTHER" id="PTHR21240:SF28">
    <property type="entry name" value="ISO-OROTATE DECARBOXYLASE (EUROFUNG)"/>
    <property type="match status" value="1"/>
</dbReference>
<reference evidence="4" key="1">
    <citation type="journal article" date="2019" name="Int. J. Syst. Evol. Microbiol.">
        <title>The Global Catalogue of Microorganisms (GCM) 10K type strain sequencing project: providing services to taxonomists for standard genome sequencing and annotation.</title>
        <authorList>
            <consortium name="The Broad Institute Genomics Platform"/>
            <consortium name="The Broad Institute Genome Sequencing Center for Infectious Disease"/>
            <person name="Wu L."/>
            <person name="Ma J."/>
        </authorList>
    </citation>
    <scope>NUCLEOTIDE SEQUENCE [LARGE SCALE GENOMIC DNA]</scope>
    <source>
        <strain evidence="4">JCM 17024</strain>
    </source>
</reference>
<evidence type="ECO:0000313" key="4">
    <source>
        <dbReference type="Proteomes" id="UP001501591"/>
    </source>
</evidence>
<comment type="caution">
    <text evidence="3">The sequence shown here is derived from an EMBL/GenBank/DDBJ whole genome shotgun (WGS) entry which is preliminary data.</text>
</comment>
<dbReference type="Gene3D" id="3.20.20.140">
    <property type="entry name" value="Metal-dependent hydrolases"/>
    <property type="match status" value="1"/>
</dbReference>
<proteinExistence type="predicted"/>
<dbReference type="RefSeq" id="WP_344818972.1">
    <property type="nucleotide sequence ID" value="NZ_BAABCP010000001.1"/>
</dbReference>
<gene>
    <name evidence="3" type="ORF">GCM10022383_15570</name>
</gene>
<dbReference type="InterPro" id="IPR032466">
    <property type="entry name" value="Metal_Hydrolase"/>
</dbReference>
<dbReference type="InterPro" id="IPR006680">
    <property type="entry name" value="Amidohydro-rel"/>
</dbReference>
<keyword evidence="1" id="KW-0456">Lyase</keyword>
<dbReference type="EMBL" id="BAABCP010000001">
    <property type="protein sequence ID" value="GAA3938339.1"/>
    <property type="molecule type" value="Genomic_DNA"/>
</dbReference>
<dbReference type="PANTHER" id="PTHR21240">
    <property type="entry name" value="2-AMINO-3-CARBOXYLMUCONATE-6-SEMIALDEHYDE DECARBOXYLASE"/>
    <property type="match status" value="1"/>
</dbReference>
<feature type="domain" description="Amidohydrolase-related" evidence="2">
    <location>
        <begin position="3"/>
        <end position="261"/>
    </location>
</feature>
<dbReference type="InterPro" id="IPR032465">
    <property type="entry name" value="ACMSD"/>
</dbReference>
<dbReference type="Pfam" id="PF04909">
    <property type="entry name" value="Amidohydro_2"/>
    <property type="match status" value="1"/>
</dbReference>